<dbReference type="InterPro" id="IPR015330">
    <property type="entry name" value="DNA_primase/pol_bifunc_N"/>
</dbReference>
<dbReference type="SUPFAM" id="SSF56747">
    <property type="entry name" value="Prim-pol domain"/>
    <property type="match status" value="1"/>
</dbReference>
<dbReference type="SMART" id="SM00943">
    <property type="entry name" value="Prim-Pol"/>
    <property type="match status" value="1"/>
</dbReference>
<dbReference type="Proteomes" id="UP001597215">
    <property type="component" value="Unassembled WGS sequence"/>
</dbReference>
<name>A0ABW4MG34_9SPHN</name>
<evidence type="ECO:0000259" key="1">
    <source>
        <dbReference type="SMART" id="SM00943"/>
    </source>
</evidence>
<protein>
    <submittedName>
        <fullName evidence="2">Bifunctional DNA primase/polymerase</fullName>
    </submittedName>
</protein>
<dbReference type="Gene3D" id="3.30.720.160">
    <property type="entry name" value="Bifunctional DNA primase/polymerase, N-terminal"/>
    <property type="match status" value="1"/>
</dbReference>
<dbReference type="Pfam" id="PF13362">
    <property type="entry name" value="Toprim_3"/>
    <property type="match status" value="1"/>
</dbReference>
<dbReference type="SUPFAM" id="SSF52540">
    <property type="entry name" value="P-loop containing nucleoside triphosphate hydrolases"/>
    <property type="match status" value="1"/>
</dbReference>
<reference evidence="3" key="1">
    <citation type="journal article" date="2019" name="Int. J. Syst. Evol. Microbiol.">
        <title>The Global Catalogue of Microorganisms (GCM) 10K type strain sequencing project: providing services to taxonomists for standard genome sequencing and annotation.</title>
        <authorList>
            <consortium name="The Broad Institute Genomics Platform"/>
            <consortium name="The Broad Institute Genome Sequencing Center for Infectious Disease"/>
            <person name="Wu L."/>
            <person name="Ma J."/>
        </authorList>
    </citation>
    <scope>NUCLEOTIDE SEQUENCE [LARGE SCALE GENOMIC DNA]</scope>
    <source>
        <strain evidence="3">CGMCC 1.12449</strain>
    </source>
</reference>
<dbReference type="EMBL" id="JBHUEL010000010">
    <property type="protein sequence ID" value="MFD1767322.1"/>
    <property type="molecule type" value="Genomic_DNA"/>
</dbReference>
<accession>A0ABW4MG34</accession>
<dbReference type="CDD" id="cd04859">
    <property type="entry name" value="Prim_Pol"/>
    <property type="match status" value="1"/>
</dbReference>
<organism evidence="2 3">
    <name type="scientific">Sphingorhabdus buctiana</name>
    <dbReference type="NCBI Taxonomy" id="1508805"/>
    <lineage>
        <taxon>Bacteria</taxon>
        <taxon>Pseudomonadati</taxon>
        <taxon>Pseudomonadota</taxon>
        <taxon>Alphaproteobacteria</taxon>
        <taxon>Sphingomonadales</taxon>
        <taxon>Sphingomonadaceae</taxon>
        <taxon>Sphingorhabdus</taxon>
    </lineage>
</organism>
<dbReference type="Pfam" id="PF09250">
    <property type="entry name" value="Prim-Pol"/>
    <property type="match status" value="1"/>
</dbReference>
<proteinExistence type="predicted"/>
<keyword evidence="3" id="KW-1185">Reference proteome</keyword>
<sequence>MNAAEQALPGTAAADFQNWLALHDLGFSLIPLKPADKRAAIGWKAYQTKRASCSDLEAWYKASPNANIGIVTGAVSGLVVLDLDNEEAVAEAQRRGLPDTLIVRTGKGQHVYFRHPGNKITNRAGFLPGMDIRGDGGYVVGPGSLHPSGAVYTWQSPPGEAQLADMPQWLAEVLRAPALPAQTTQLASPVRLQTRNADHQLVKPGRDEPAIFSDMEKGLPRLLIELLGQPSAKTDREWRYRGRGSLSVRVDGAKPGQWYDHEAGRGGGLVALVTSVLGCSYAQACDWIADRTGVRPSARGTSSASDPSREELTAKARYEAQRILADAKPAPANHPYLIAKGIKPLGILIDTAGRLVIGLRDIDGVIHTVQRIDAHGNKRFLAGGAKADHFAVIGEWTEDTPHLLVCEGWATGASIHEATGEPVVVAFDAGNLIRVTRVLRRRYPNIELTIVADNDAKPDRTDNPGVAAATEAARDNDARLALSDFAGDANDLVRARGFEALRAVIAAARWVGAKDPTYTEPEHDVAGARAELASRIATFMDEVAAFHEAAAQNLGESDVANAPKPPLLGLPVDVGLGKTSQVRDQIIAALAAKKLGGGKVVFAVPRHDLGEEQVDAFARAGVAAVLWKGRTAPDPVPENPDQRMCLDPDAQADALAAELSVEQAVCKVKRDSKTFYCPHYEVCGYQRQKLIAKSAQVVICAHDSLFHAMPQVIGRPALLVIDEGFWQSGLRGTDSPVQITIDSLDPYDADLRCYDHKNAYDYPETQFLIEHRLKLWKVLELHREGPLRLADLRAARLTPTICRDAAKLERGRLRDPGILPGMSAEERAKRLGAVMPRRRNAWAPPGRAAAMWSILAEALDAGHDAWGVQVGRMHTPNGTVRSLDLLWRSSIRTGWIENIPVLHIDATMRQELVTPFLPGISVAPAVSAKTPHVRIRQVLGAPVSGKALVPGPHAKDREHTTAANNLRALRTYLFARTLQIGGGTAPVLAIAQMRALAALSKSNLPANLETAHFNALSGMDRWGNVAGMVIMGRTLPAPSVIAKLQIALTGRPPQEDNESWWYPLIERVIRRPNGRSRMAMGEHHPDPIAEAIRWNICEGELIQAMGRGRGVNRTADNPLQIDLLTDIVLPITADEVIDWPNLVPSRTDMMASRGVVLDNAADRAKCFPDLWSNYEAARKDGQRTGTKCYYRIFYNSEMSRSSAAVTYRPEGSGQKVRSAMFNLELIPDPAVWLTERLGPLADCEVVTGADLAA</sequence>
<dbReference type="InterPro" id="IPR006171">
    <property type="entry name" value="TOPRIM_dom"/>
</dbReference>
<dbReference type="RefSeq" id="WP_381514593.1">
    <property type="nucleotide sequence ID" value="NZ_JBHUEL010000010.1"/>
</dbReference>
<dbReference type="SUPFAM" id="SSF57783">
    <property type="entry name" value="Zinc beta-ribbon"/>
    <property type="match status" value="1"/>
</dbReference>
<dbReference type="InterPro" id="IPR027417">
    <property type="entry name" value="P-loop_NTPase"/>
</dbReference>
<evidence type="ECO:0000313" key="3">
    <source>
        <dbReference type="Proteomes" id="UP001597215"/>
    </source>
</evidence>
<evidence type="ECO:0000313" key="2">
    <source>
        <dbReference type="EMBL" id="MFD1767322.1"/>
    </source>
</evidence>
<feature type="domain" description="DNA primase/polymerase bifunctional N-terminal" evidence="1">
    <location>
        <begin position="19"/>
        <end position="170"/>
    </location>
</feature>
<comment type="caution">
    <text evidence="2">The sequence shown here is derived from an EMBL/GenBank/DDBJ whole genome shotgun (WGS) entry which is preliminary data.</text>
</comment>
<gene>
    <name evidence="2" type="ORF">ACFSAG_10770</name>
</gene>